<dbReference type="PANTHER" id="PTHR21256:SF2">
    <property type="entry name" value="HISTIDINE BIOSYNTHESIS TRIFUNCTIONAL PROTEIN"/>
    <property type="match status" value="1"/>
</dbReference>
<feature type="active site" description="Proton acceptor" evidence="6">
    <location>
        <position position="333"/>
    </location>
</feature>
<dbReference type="EC" id="1.1.1.23" evidence="10"/>
<keyword evidence="3 8" id="KW-0862">Zinc</keyword>
<dbReference type="PANTHER" id="PTHR21256">
    <property type="entry name" value="HISTIDINOL DEHYDROGENASE HDH"/>
    <property type="match status" value="1"/>
</dbReference>
<evidence type="ECO:0000256" key="6">
    <source>
        <dbReference type="PIRSR" id="PIRSR000099-1"/>
    </source>
</evidence>
<keyword evidence="4 5" id="KW-0560">Oxidoreductase</keyword>
<feature type="binding site" evidence="8">
    <location>
        <position position="426"/>
    </location>
    <ligand>
        <name>Zn(2+)</name>
        <dbReference type="ChEBI" id="CHEBI:29105"/>
    </ligand>
</feature>
<feature type="binding site" evidence="8">
    <location>
        <position position="266"/>
    </location>
    <ligand>
        <name>Zn(2+)</name>
        <dbReference type="ChEBI" id="CHEBI:29105"/>
    </ligand>
</feature>
<organism evidence="10">
    <name type="scientific">uncultured Phycisphaerae bacterium</name>
    <dbReference type="NCBI Taxonomy" id="904963"/>
    <lineage>
        <taxon>Bacteria</taxon>
        <taxon>Pseudomonadati</taxon>
        <taxon>Planctomycetota</taxon>
        <taxon>Phycisphaerae</taxon>
        <taxon>environmental samples</taxon>
    </lineage>
</organism>
<dbReference type="InterPro" id="IPR022695">
    <property type="entry name" value="Histidinol_DH_monofunct"/>
</dbReference>
<gene>
    <name evidence="10" type="ORF">AVDCRST_MAG64-4004</name>
</gene>
<dbReference type="Gene3D" id="3.40.50.1980">
    <property type="entry name" value="Nitrogenase molybdenum iron protein domain"/>
    <property type="match status" value="2"/>
</dbReference>
<dbReference type="InterPro" id="IPR016161">
    <property type="entry name" value="Ald_DH/histidinol_DH"/>
</dbReference>
<evidence type="ECO:0000256" key="4">
    <source>
        <dbReference type="ARBA" id="ARBA00023002"/>
    </source>
</evidence>
<dbReference type="FunFam" id="3.40.50.1980:FF:000001">
    <property type="entry name" value="Histidinol dehydrogenase"/>
    <property type="match status" value="1"/>
</dbReference>
<dbReference type="GO" id="GO:0046872">
    <property type="term" value="F:metal ion binding"/>
    <property type="evidence" value="ECO:0007669"/>
    <property type="project" value="UniProtKB-KW"/>
</dbReference>
<comment type="cofactor">
    <cofactor evidence="8">
        <name>Zn(2+)</name>
        <dbReference type="ChEBI" id="CHEBI:29105"/>
    </cofactor>
    <text evidence="8">Binds 1 zinc ion per subunit.</text>
</comment>
<evidence type="ECO:0000256" key="8">
    <source>
        <dbReference type="PIRSR" id="PIRSR000099-4"/>
    </source>
</evidence>
<sequence length="434" mass="45662">MIPTLRLSDPADRARAAGLLDRLRLKPADVVLGQQQDVAAVTAILADVAARGDDAVVDSARKFDDPAFAHDQIKVRPDEMAAAHARVPADQLSALRRSIAQVREYQQHILPADPPPLRRPGVELGLRYTPLDSAGCYFPGGKAAYPSSLIMLSVPAQVAGVRRVVVCTPPSRFGKSDLVLAACHELRLTDVYRAGGAAAVAAMAFGTKTIPAVDKIVGPGNRYVQLAKRALAGVVGVDGFLGPSEILVLADDSANPAFIAADLVAQAEHDPGSCFLLTDSETLAAAVTAEVVKQVAALSRIPALQKSLVNDSAILLSQSWDELLEWGNALAAEHVNIQTRDDAAILARLRHGGAIFVGPYSPVAAGDYVAGPSHCLPTNTTARFGSGISVFEFMKRASVERYTKDGLAADAEAIITLANAEGLDGHAASVRVRQ</sequence>
<evidence type="ECO:0000256" key="2">
    <source>
        <dbReference type="ARBA" id="ARBA00022723"/>
    </source>
</evidence>
<dbReference type="SUPFAM" id="SSF53720">
    <property type="entry name" value="ALDH-like"/>
    <property type="match status" value="1"/>
</dbReference>
<dbReference type="PRINTS" id="PR00083">
    <property type="entry name" value="HOLDHDRGNASE"/>
</dbReference>
<feature type="binding site" evidence="7">
    <location>
        <position position="367"/>
    </location>
    <ligand>
        <name>substrate</name>
    </ligand>
</feature>
<evidence type="ECO:0000313" key="10">
    <source>
        <dbReference type="EMBL" id="CAA9438876.1"/>
    </source>
</evidence>
<feature type="binding site" evidence="7">
    <location>
        <position position="244"/>
    </location>
    <ligand>
        <name>substrate</name>
    </ligand>
</feature>
<feature type="binding site" evidence="7">
    <location>
        <position position="421"/>
    </location>
    <ligand>
        <name>substrate</name>
    </ligand>
</feature>
<proteinExistence type="inferred from homology"/>
<dbReference type="PIRSF" id="PIRSF000099">
    <property type="entry name" value="Histidinol_dh"/>
    <property type="match status" value="1"/>
</dbReference>
<feature type="binding site" evidence="8">
    <location>
        <position position="367"/>
    </location>
    <ligand>
        <name>Zn(2+)</name>
        <dbReference type="ChEBI" id="CHEBI:29105"/>
    </ligand>
</feature>
<dbReference type="CDD" id="cd06572">
    <property type="entry name" value="Histidinol_dh"/>
    <property type="match status" value="1"/>
</dbReference>
<evidence type="ECO:0000256" key="9">
    <source>
        <dbReference type="RuleBase" id="RU004175"/>
    </source>
</evidence>
<name>A0A6J4QA78_9BACT</name>
<dbReference type="Gene3D" id="1.20.5.1300">
    <property type="match status" value="1"/>
</dbReference>
<feature type="binding site" evidence="7">
    <location>
        <position position="269"/>
    </location>
    <ligand>
        <name>substrate</name>
    </ligand>
</feature>
<feature type="binding site" evidence="7">
    <location>
        <position position="334"/>
    </location>
    <ligand>
        <name>substrate</name>
    </ligand>
</feature>
<feature type="binding site" evidence="8">
    <location>
        <position position="269"/>
    </location>
    <ligand>
        <name>Zn(2+)</name>
        <dbReference type="ChEBI" id="CHEBI:29105"/>
    </ligand>
</feature>
<dbReference type="InterPro" id="IPR012131">
    <property type="entry name" value="Hstdl_DH"/>
</dbReference>
<dbReference type="GO" id="GO:0000105">
    <property type="term" value="P:L-histidine biosynthetic process"/>
    <property type="evidence" value="ECO:0007669"/>
    <property type="project" value="InterPro"/>
</dbReference>
<dbReference type="GO" id="GO:0051287">
    <property type="term" value="F:NAD binding"/>
    <property type="evidence" value="ECO:0007669"/>
    <property type="project" value="InterPro"/>
</dbReference>
<evidence type="ECO:0000256" key="3">
    <source>
        <dbReference type="ARBA" id="ARBA00022833"/>
    </source>
</evidence>
<feature type="active site" description="Proton acceptor" evidence="6">
    <location>
        <position position="334"/>
    </location>
</feature>
<dbReference type="Pfam" id="PF00815">
    <property type="entry name" value="Histidinol_dh"/>
    <property type="match status" value="1"/>
</dbReference>
<feature type="binding site" evidence="7">
    <location>
        <position position="426"/>
    </location>
    <ligand>
        <name>substrate</name>
    </ligand>
</feature>
<dbReference type="NCBIfam" id="TIGR00069">
    <property type="entry name" value="hisD"/>
    <property type="match status" value="1"/>
</dbReference>
<accession>A0A6J4QA78</accession>
<dbReference type="AlphaFoldDB" id="A0A6J4QA78"/>
<reference evidence="10" key="1">
    <citation type="submission" date="2020-02" db="EMBL/GenBank/DDBJ databases">
        <authorList>
            <person name="Meier V. D."/>
        </authorList>
    </citation>
    <scope>NUCLEOTIDE SEQUENCE</scope>
    <source>
        <strain evidence="10">AVDCRST_MAG64</strain>
    </source>
</reference>
<comment type="similarity">
    <text evidence="1 5 9">Belongs to the histidinol dehydrogenase family.</text>
</comment>
<dbReference type="EMBL" id="CADCUQ010000926">
    <property type="protein sequence ID" value="CAA9438876.1"/>
    <property type="molecule type" value="Genomic_DNA"/>
</dbReference>
<keyword evidence="2 8" id="KW-0479">Metal-binding</keyword>
<dbReference type="GO" id="GO:0004399">
    <property type="term" value="F:histidinol dehydrogenase activity"/>
    <property type="evidence" value="ECO:0007669"/>
    <property type="project" value="UniProtKB-EC"/>
</dbReference>
<feature type="binding site" evidence="7">
    <location>
        <position position="266"/>
    </location>
    <ligand>
        <name>substrate</name>
    </ligand>
</feature>
<dbReference type="GO" id="GO:0005829">
    <property type="term" value="C:cytosol"/>
    <property type="evidence" value="ECO:0007669"/>
    <property type="project" value="TreeGrafter"/>
</dbReference>
<evidence type="ECO:0000256" key="5">
    <source>
        <dbReference type="PIRNR" id="PIRNR000099"/>
    </source>
</evidence>
<evidence type="ECO:0000256" key="1">
    <source>
        <dbReference type="ARBA" id="ARBA00010178"/>
    </source>
</evidence>
<evidence type="ECO:0000256" key="7">
    <source>
        <dbReference type="PIRSR" id="PIRSR000099-3"/>
    </source>
</evidence>
<protein>
    <submittedName>
        <fullName evidence="10">Histidinol dehydrogenase</fullName>
        <ecNumber evidence="10">1.1.1.23</ecNumber>
    </submittedName>
</protein>